<reference evidence="13" key="1">
    <citation type="journal article" date="2019" name="Int. J. Syst. Evol. Microbiol.">
        <title>The Global Catalogue of Microorganisms (GCM) 10K type strain sequencing project: providing services to taxonomists for standard genome sequencing and annotation.</title>
        <authorList>
            <consortium name="The Broad Institute Genomics Platform"/>
            <consortium name="The Broad Institute Genome Sequencing Center for Infectious Disease"/>
            <person name="Wu L."/>
            <person name="Ma J."/>
        </authorList>
    </citation>
    <scope>NUCLEOTIDE SEQUENCE [LARGE SCALE GENOMIC DNA]</scope>
    <source>
        <strain evidence="13">CCM 7941</strain>
    </source>
</reference>
<accession>A0ABV7LH46</accession>
<dbReference type="InterPro" id="IPR015424">
    <property type="entry name" value="PyrdxlP-dep_Trfase"/>
</dbReference>
<dbReference type="NCBIfam" id="TIGR01979">
    <property type="entry name" value="sufS"/>
    <property type="match status" value="1"/>
</dbReference>
<proteinExistence type="inferred from homology"/>
<dbReference type="InterPro" id="IPR016454">
    <property type="entry name" value="Cysteine_dSase"/>
</dbReference>
<keyword evidence="9" id="KW-0663">Pyridoxal phosphate</keyword>
<dbReference type="InterPro" id="IPR000192">
    <property type="entry name" value="Aminotrans_V_dom"/>
</dbReference>
<dbReference type="PANTHER" id="PTHR43586">
    <property type="entry name" value="CYSTEINE DESULFURASE"/>
    <property type="match status" value="1"/>
</dbReference>
<feature type="domain" description="Aminotransferase class V" evidence="11">
    <location>
        <begin position="37"/>
        <end position="406"/>
    </location>
</feature>
<dbReference type="PIRSF" id="PIRSF005572">
    <property type="entry name" value="NifS"/>
    <property type="match status" value="1"/>
</dbReference>
<dbReference type="RefSeq" id="WP_376830586.1">
    <property type="nucleotide sequence ID" value="NZ_JBHLWR010000006.1"/>
</dbReference>
<dbReference type="InterPro" id="IPR010970">
    <property type="entry name" value="Cys_dSase_SufS"/>
</dbReference>
<dbReference type="EC" id="2.8.1.7" evidence="5"/>
<evidence type="ECO:0000259" key="11">
    <source>
        <dbReference type="Pfam" id="PF00266"/>
    </source>
</evidence>
<dbReference type="Pfam" id="PF00266">
    <property type="entry name" value="Aminotran_5"/>
    <property type="match status" value="1"/>
</dbReference>
<organism evidence="12 13">
    <name type="scientific">Camelimonas abortus</name>
    <dbReference type="NCBI Taxonomy" id="1017184"/>
    <lineage>
        <taxon>Bacteria</taxon>
        <taxon>Pseudomonadati</taxon>
        <taxon>Pseudomonadota</taxon>
        <taxon>Alphaproteobacteria</taxon>
        <taxon>Hyphomicrobiales</taxon>
        <taxon>Chelatococcaceae</taxon>
        <taxon>Camelimonas</taxon>
    </lineage>
</organism>
<keyword evidence="8 12" id="KW-0808">Transferase</keyword>
<evidence type="ECO:0000256" key="10">
    <source>
        <dbReference type="ARBA" id="ARBA00050776"/>
    </source>
</evidence>
<dbReference type="SUPFAM" id="SSF53383">
    <property type="entry name" value="PLP-dependent transferases"/>
    <property type="match status" value="1"/>
</dbReference>
<dbReference type="CDD" id="cd06453">
    <property type="entry name" value="SufS_like"/>
    <property type="match status" value="1"/>
</dbReference>
<comment type="similarity">
    <text evidence="4">Belongs to the class-V pyridoxal-phosphate-dependent aminotransferase family. Csd subfamily.</text>
</comment>
<comment type="function">
    <text evidence="3">Catalyzes the removal of elemental sulfur atoms from cysteine to produce alanine. Seems to participate in the biosynthesis of the nitrogenase metalloclusters by providing the inorganic sulfur required for the Fe-S core formation.</text>
</comment>
<evidence type="ECO:0000256" key="6">
    <source>
        <dbReference type="ARBA" id="ARBA00013558"/>
    </source>
</evidence>
<gene>
    <name evidence="12" type="ORF">ACFOEX_11565</name>
</gene>
<evidence type="ECO:0000256" key="7">
    <source>
        <dbReference type="ARBA" id="ARBA00021850"/>
    </source>
</evidence>
<name>A0ABV7LH46_9HYPH</name>
<evidence type="ECO:0000256" key="8">
    <source>
        <dbReference type="ARBA" id="ARBA00022679"/>
    </source>
</evidence>
<comment type="cofactor">
    <cofactor evidence="1">
        <name>pyridoxal 5'-phosphate</name>
        <dbReference type="ChEBI" id="CHEBI:597326"/>
    </cofactor>
</comment>
<evidence type="ECO:0000256" key="2">
    <source>
        <dbReference type="ARBA" id="ARBA00002824"/>
    </source>
</evidence>
<comment type="function">
    <text evidence="2">Catalyzes the removal of elemental sulfur and selenium atoms from L-cysteine, L-cystine, L-selenocysteine, and L-selenocystine to produce L-alanine.</text>
</comment>
<keyword evidence="13" id="KW-1185">Reference proteome</keyword>
<dbReference type="InterPro" id="IPR015421">
    <property type="entry name" value="PyrdxlP-dep_Trfase_major"/>
</dbReference>
<evidence type="ECO:0000313" key="12">
    <source>
        <dbReference type="EMBL" id="MFC3266983.1"/>
    </source>
</evidence>
<sequence>MTGSTRTAPYDAAPYDLERVRADFPILGQRVYGRPLVYLDNAASAQKPRAVLEAMTRAAETGYSNVHRGLHYMANAATEAFEDARETVRAFLNAASTDEIIFTRSATEAVNLVADSYGRMAIGEGDEIILSIMEHHSNIVPWHFHRERKGAVLKWIPVDDEGVLDLDAYGRLFTSRTKIVAITHMSNVLGTAPPVKEMIRIAHAHGVPVLVDGSQGAVHLDVDVRDLDADFYVFTGHKVYGPTGVGVLYGRRELLAKMPPYNGGGEMIATVTLDSVTYNEPPHRFEAGTPPILEAIGLAAALRYMDSVGRASIRAHEAALSAYAHELLGAMNAVRIIGRAPGKGAILSFEMKGAHAHDVAMVIDREGVAVRAGTHCAMPLLARFGVTSTCRASFALYNTFGEVEALAAALRKAERLFG</sequence>
<dbReference type="EMBL" id="JBHRUV010000069">
    <property type="protein sequence ID" value="MFC3266983.1"/>
    <property type="molecule type" value="Genomic_DNA"/>
</dbReference>
<evidence type="ECO:0000256" key="9">
    <source>
        <dbReference type="ARBA" id="ARBA00022898"/>
    </source>
</evidence>
<comment type="caution">
    <text evidence="12">The sequence shown here is derived from an EMBL/GenBank/DDBJ whole genome shotgun (WGS) entry which is preliminary data.</text>
</comment>
<evidence type="ECO:0000313" key="13">
    <source>
        <dbReference type="Proteomes" id="UP001595536"/>
    </source>
</evidence>
<evidence type="ECO:0000256" key="4">
    <source>
        <dbReference type="ARBA" id="ARBA00010447"/>
    </source>
</evidence>
<dbReference type="PANTHER" id="PTHR43586:SF8">
    <property type="entry name" value="CYSTEINE DESULFURASE 1, CHLOROPLASTIC"/>
    <property type="match status" value="1"/>
</dbReference>
<evidence type="ECO:0000256" key="1">
    <source>
        <dbReference type="ARBA" id="ARBA00001933"/>
    </source>
</evidence>
<dbReference type="Proteomes" id="UP001595536">
    <property type="component" value="Unassembled WGS sequence"/>
</dbReference>
<dbReference type="InterPro" id="IPR015422">
    <property type="entry name" value="PyrdxlP-dep_Trfase_small"/>
</dbReference>
<evidence type="ECO:0000256" key="5">
    <source>
        <dbReference type="ARBA" id="ARBA00012239"/>
    </source>
</evidence>
<dbReference type="GO" id="GO:0031071">
    <property type="term" value="F:cysteine desulfurase activity"/>
    <property type="evidence" value="ECO:0007669"/>
    <property type="project" value="UniProtKB-EC"/>
</dbReference>
<comment type="catalytic activity">
    <reaction evidence="10">
        <text>(sulfur carrier)-H + L-cysteine = (sulfur carrier)-SH + L-alanine</text>
        <dbReference type="Rhea" id="RHEA:43892"/>
        <dbReference type="Rhea" id="RHEA-COMP:14737"/>
        <dbReference type="Rhea" id="RHEA-COMP:14739"/>
        <dbReference type="ChEBI" id="CHEBI:29917"/>
        <dbReference type="ChEBI" id="CHEBI:35235"/>
        <dbReference type="ChEBI" id="CHEBI:57972"/>
        <dbReference type="ChEBI" id="CHEBI:64428"/>
        <dbReference type="EC" id="2.8.1.7"/>
    </reaction>
</comment>
<dbReference type="Gene3D" id="3.40.640.10">
    <property type="entry name" value="Type I PLP-dependent aspartate aminotransferase-like (Major domain)"/>
    <property type="match status" value="1"/>
</dbReference>
<evidence type="ECO:0000256" key="3">
    <source>
        <dbReference type="ARBA" id="ARBA00003120"/>
    </source>
</evidence>
<dbReference type="Gene3D" id="3.90.1150.10">
    <property type="entry name" value="Aspartate Aminotransferase, domain 1"/>
    <property type="match status" value="1"/>
</dbReference>
<protein>
    <recommendedName>
        <fullName evidence="6">Cysteine desulfurase</fullName>
        <ecNumber evidence="5">2.8.1.7</ecNumber>
    </recommendedName>
    <alternativeName>
        <fullName evidence="7">Probable cysteine desulfurase</fullName>
    </alternativeName>
</protein>